<feature type="binding site" evidence="6">
    <location>
        <position position="157"/>
    </location>
    <ligand>
        <name>substrate</name>
    </ligand>
</feature>
<keyword evidence="3 8" id="KW-0324">Glycolysis</keyword>
<protein>
    <recommendedName>
        <fullName evidence="8">Phosphoglycerate mutase</fullName>
        <ecNumber evidence="8">5.4.2.11</ecNumber>
    </recommendedName>
</protein>
<evidence type="ECO:0000256" key="9">
    <source>
        <dbReference type="SAM" id="MobiDB-lite"/>
    </source>
</evidence>
<dbReference type="InterPro" id="IPR029033">
    <property type="entry name" value="His_PPase_superfam"/>
</dbReference>
<evidence type="ECO:0000256" key="10">
    <source>
        <dbReference type="SAM" id="SignalP"/>
    </source>
</evidence>
<dbReference type="HAMAP" id="MF_01039">
    <property type="entry name" value="PGAM_GpmA"/>
    <property type="match status" value="2"/>
</dbReference>
<name>A0A7S3JZH4_9STRA</name>
<evidence type="ECO:0000313" key="11">
    <source>
        <dbReference type="EMBL" id="CAE0370138.1"/>
    </source>
</evidence>
<dbReference type="CDD" id="cd07067">
    <property type="entry name" value="HP_PGM_like"/>
    <property type="match status" value="2"/>
</dbReference>
<feature type="active site" description="Tele-phosphohistidine intermediate" evidence="5">
    <location>
        <position position="106"/>
    </location>
</feature>
<evidence type="ECO:0000256" key="6">
    <source>
        <dbReference type="PIRSR" id="PIRSR613078-2"/>
    </source>
</evidence>
<feature type="compositionally biased region" description="Polar residues" evidence="9">
    <location>
        <begin position="790"/>
        <end position="809"/>
    </location>
</feature>
<comment type="similarity">
    <text evidence="2 8">Belongs to the phosphoglycerate mutase family. BPG-dependent PGAM subfamily.</text>
</comment>
<sequence length="824" mass="92503">MKMLRILFLLGSCSALVVPQFSKVSLVRKEYVASRIIMTSETKKKHRKLRVGGFSKGFSKVWKKEPSSIIEDDGYNVGIKKGWPLWDRLTNRKSSKQPGALILVRHGESVWNSNSTFTGWADPDLSPNGERENEHAARLLLAAGYQVDVAYTSRLKRAIRSTWIILRELGQVYRPVFKSWRLNERCYGALTGLSKPGLALELGEFRVQAWRHGLRDRPPPMHENHSMWPGRQRRYADLPKIPTTESLLDTMYRTLPLWETRIEKDLLDGNNVMVVAHANSLRGLIKYVDSISDDDIVDVSIPNGCPLVYKFERSENSKTSALRPIISPNAIGPLSGEFLEKKGALRAALARESELALHIPGYDIADASPALRSLAKLELDRRLIDLAGEPVASLDDDGSLNSFPKAKLQDVENRTNFNIQDAMYMGFPASGVSPVASTGAIKPSTKKNKIVNLLNKQTSVSSTPSPFRSIEEEEEARSMVDDKGPLIIIIRHGKTTANILGIFTGWEDVPLAAEGRKEAIAAGKLLRRHGIDIDVVYTSWLSRAIETAWLVLTEMDSLWIPLVKSWRLNERHYGSLTGLSKKMIAQIHGEAQFKLWRRGYTQRPPRVSSFSNHYPGNDDKYVKYVKDIGFSLRESVARSLADGRITFARDFCKCESLKDCMDRTIPFYTQVIAPVAQNQNVLIASSENAIRGMLMHLCEIPEDRISEVEIPTGLPLVYLPRMKCLRLLDDGQYDPDPAKALERYNFGTAVELLFQPCDPEKSEFCDINPDGSINNDPIFRLAPEEKKQKIYSTSSTNNEKSSPSLQQSDLADLQHSPDAAVPMI</sequence>
<evidence type="ECO:0000256" key="7">
    <source>
        <dbReference type="PIRSR" id="PIRSR613078-3"/>
    </source>
</evidence>
<dbReference type="SUPFAM" id="SSF53254">
    <property type="entry name" value="Phosphoglycerate mutase-like"/>
    <property type="match status" value="2"/>
</dbReference>
<comment type="catalytic activity">
    <reaction evidence="1 8">
        <text>(2R)-2-phosphoglycerate = (2R)-3-phosphoglycerate</text>
        <dbReference type="Rhea" id="RHEA:15901"/>
        <dbReference type="ChEBI" id="CHEBI:58272"/>
        <dbReference type="ChEBI" id="CHEBI:58289"/>
        <dbReference type="EC" id="5.4.2.11"/>
    </reaction>
</comment>
<dbReference type="SMART" id="SM00855">
    <property type="entry name" value="PGAM"/>
    <property type="match status" value="2"/>
</dbReference>
<dbReference type="GO" id="GO:0004619">
    <property type="term" value="F:phosphoglycerate mutase activity"/>
    <property type="evidence" value="ECO:0007669"/>
    <property type="project" value="UniProtKB-EC"/>
</dbReference>
<dbReference type="FunFam" id="3.40.50.1240:FF:000003">
    <property type="entry name" value="2,3-bisphosphoglycerate-dependent phosphoglycerate mutase"/>
    <property type="match status" value="2"/>
</dbReference>
<dbReference type="InterPro" id="IPR013078">
    <property type="entry name" value="His_Pase_superF_clade-1"/>
</dbReference>
<organism evidence="11">
    <name type="scientific">Aureoumbra lagunensis</name>
    <dbReference type="NCBI Taxonomy" id="44058"/>
    <lineage>
        <taxon>Eukaryota</taxon>
        <taxon>Sar</taxon>
        <taxon>Stramenopiles</taxon>
        <taxon>Ochrophyta</taxon>
        <taxon>Pelagophyceae</taxon>
        <taxon>Pelagomonadales</taxon>
        <taxon>Aureoumbra</taxon>
    </lineage>
</organism>
<keyword evidence="4 8" id="KW-0413">Isomerase</keyword>
<dbReference type="EMBL" id="HBIJ01016351">
    <property type="protein sequence ID" value="CAE0370138.1"/>
    <property type="molecule type" value="Transcribed_RNA"/>
</dbReference>
<proteinExistence type="inferred from homology"/>
<feature type="binding site" evidence="6">
    <location>
        <begin position="118"/>
        <end position="119"/>
    </location>
    <ligand>
        <name>substrate</name>
    </ligand>
</feature>
<keyword evidence="10" id="KW-0732">Signal</keyword>
<feature type="region of interest" description="Disordered" evidence="9">
    <location>
        <begin position="789"/>
        <end position="824"/>
    </location>
</feature>
<gene>
    <name evidence="11" type="ORF">ALAG00032_LOCUS10902</name>
</gene>
<evidence type="ECO:0000256" key="3">
    <source>
        <dbReference type="ARBA" id="ARBA00023152"/>
    </source>
</evidence>
<feature type="site" description="Transition state stabilizer" evidence="7">
    <location>
        <position position="277"/>
    </location>
</feature>
<evidence type="ECO:0000256" key="2">
    <source>
        <dbReference type="ARBA" id="ARBA00006717"/>
    </source>
</evidence>
<feature type="binding site" evidence="6">
    <location>
        <position position="195"/>
    </location>
    <ligand>
        <name>substrate</name>
    </ligand>
</feature>
<evidence type="ECO:0000256" key="8">
    <source>
        <dbReference type="RuleBase" id="RU004511"/>
    </source>
</evidence>
<dbReference type="EC" id="5.4.2.11" evidence="8"/>
<accession>A0A7S3JZH4</accession>
<feature type="binding site" evidence="6">
    <location>
        <begin position="184"/>
        <end position="187"/>
    </location>
    <ligand>
        <name>substrate</name>
    </ligand>
</feature>
<evidence type="ECO:0000256" key="5">
    <source>
        <dbReference type="PIRSR" id="PIRSR613078-1"/>
    </source>
</evidence>
<evidence type="ECO:0000256" key="1">
    <source>
        <dbReference type="ARBA" id="ARBA00000380"/>
    </source>
</evidence>
<feature type="chain" id="PRO_5031225964" description="Phosphoglycerate mutase" evidence="10">
    <location>
        <begin position="16"/>
        <end position="824"/>
    </location>
</feature>
<dbReference type="PROSITE" id="PS00175">
    <property type="entry name" value="PG_MUTASE"/>
    <property type="match status" value="1"/>
</dbReference>
<dbReference type="AlphaFoldDB" id="A0A7S3JZH4"/>
<dbReference type="InterPro" id="IPR005952">
    <property type="entry name" value="Phosphogly_mut1"/>
</dbReference>
<dbReference type="GO" id="GO:0006096">
    <property type="term" value="P:glycolytic process"/>
    <property type="evidence" value="ECO:0007669"/>
    <property type="project" value="UniProtKB-KW"/>
</dbReference>
<evidence type="ECO:0000256" key="4">
    <source>
        <dbReference type="ARBA" id="ARBA00023235"/>
    </source>
</evidence>
<feature type="signal peptide" evidence="10">
    <location>
        <begin position="1"/>
        <end position="15"/>
    </location>
</feature>
<dbReference type="Gene3D" id="3.40.50.1240">
    <property type="entry name" value="Phosphoglycerate mutase-like"/>
    <property type="match status" value="2"/>
</dbReference>
<feature type="binding site" evidence="6">
    <location>
        <begin position="105"/>
        <end position="112"/>
    </location>
    <ligand>
        <name>substrate</name>
    </ligand>
</feature>
<reference evidence="11" key="1">
    <citation type="submission" date="2021-01" db="EMBL/GenBank/DDBJ databases">
        <authorList>
            <person name="Corre E."/>
            <person name="Pelletier E."/>
            <person name="Niang G."/>
            <person name="Scheremetjew M."/>
            <person name="Finn R."/>
            <person name="Kale V."/>
            <person name="Holt S."/>
            <person name="Cochrane G."/>
            <person name="Meng A."/>
            <person name="Brown T."/>
            <person name="Cohen L."/>
        </authorList>
    </citation>
    <scope>NUCLEOTIDE SEQUENCE</scope>
    <source>
        <strain evidence="11">CCMP1510</strain>
    </source>
</reference>
<dbReference type="InterPro" id="IPR001345">
    <property type="entry name" value="PG/BPGM_mutase_AS"/>
</dbReference>
<feature type="active site" description="Proton donor/acceptor" evidence="5">
    <location>
        <position position="184"/>
    </location>
</feature>
<dbReference type="Pfam" id="PF00300">
    <property type="entry name" value="His_Phos_1"/>
    <property type="match status" value="2"/>
</dbReference>
<dbReference type="PANTHER" id="PTHR11931">
    <property type="entry name" value="PHOSPHOGLYCERATE MUTASE"/>
    <property type="match status" value="1"/>
</dbReference>
<dbReference type="NCBIfam" id="TIGR01258">
    <property type="entry name" value="pgm_1"/>
    <property type="match status" value="2"/>
</dbReference>